<feature type="DNA-binding region" description="H-T-H motif" evidence="9">
    <location>
        <begin position="31"/>
        <end position="50"/>
    </location>
</feature>
<dbReference type="EMBL" id="CP015772">
    <property type="protein sequence ID" value="ANH83030.1"/>
    <property type="molecule type" value="Genomic_DNA"/>
</dbReference>
<dbReference type="AlphaFoldDB" id="A0A1A9I8J6"/>
<dbReference type="KEGG" id="nia:A8C56_20400"/>
<evidence type="ECO:0000256" key="2">
    <source>
        <dbReference type="ARBA" id="ARBA00011738"/>
    </source>
</evidence>
<accession>A0A1A9I8J6</accession>
<dbReference type="Gene3D" id="1.10.357.10">
    <property type="entry name" value="Tetracycline Repressor, domain 2"/>
    <property type="match status" value="1"/>
</dbReference>
<evidence type="ECO:0000256" key="4">
    <source>
        <dbReference type="ARBA" id="ARBA00022491"/>
    </source>
</evidence>
<evidence type="ECO:0000259" key="10">
    <source>
        <dbReference type="PROSITE" id="PS50977"/>
    </source>
</evidence>
<evidence type="ECO:0000313" key="11">
    <source>
        <dbReference type="EMBL" id="ANH83030.1"/>
    </source>
</evidence>
<dbReference type="OrthoDB" id="7618612at2"/>
<dbReference type="Pfam" id="PF18665">
    <property type="entry name" value="TetR_C_37"/>
    <property type="match status" value="1"/>
</dbReference>
<evidence type="ECO:0000256" key="9">
    <source>
        <dbReference type="PROSITE-ProRule" id="PRU00335"/>
    </source>
</evidence>
<organism evidence="11 12">
    <name type="scientific">Niabella ginsenosidivorans</name>
    <dbReference type="NCBI Taxonomy" id="1176587"/>
    <lineage>
        <taxon>Bacteria</taxon>
        <taxon>Pseudomonadati</taxon>
        <taxon>Bacteroidota</taxon>
        <taxon>Chitinophagia</taxon>
        <taxon>Chitinophagales</taxon>
        <taxon>Chitinophagaceae</taxon>
        <taxon>Niabella</taxon>
    </lineage>
</organism>
<keyword evidence="7" id="KW-0804">Transcription</keyword>
<keyword evidence="6 9" id="KW-0238">DNA-binding</keyword>
<protein>
    <recommendedName>
        <fullName evidence="3">Biofilm operon icaADBC HTH-type negative transcriptional regulator IcaR</fullName>
    </recommendedName>
    <alternativeName>
        <fullName evidence="8">Intercellular adhesion protein R</fullName>
    </alternativeName>
</protein>
<evidence type="ECO:0000256" key="8">
    <source>
        <dbReference type="ARBA" id="ARBA00030200"/>
    </source>
</evidence>
<dbReference type="InterPro" id="IPR041646">
    <property type="entry name" value="IcaR_C"/>
</dbReference>
<comment type="function">
    <text evidence="1">Represses transcription of the icaADBC operon necessary for biofilm production.</text>
</comment>
<dbReference type="InterPro" id="IPR009057">
    <property type="entry name" value="Homeodomain-like_sf"/>
</dbReference>
<keyword evidence="4" id="KW-0678">Repressor</keyword>
<dbReference type="Pfam" id="PF00440">
    <property type="entry name" value="TetR_N"/>
    <property type="match status" value="1"/>
</dbReference>
<dbReference type="InterPro" id="IPR050624">
    <property type="entry name" value="HTH-type_Tx_Regulator"/>
</dbReference>
<dbReference type="STRING" id="1176587.A8C56_20400"/>
<dbReference type="PANTHER" id="PTHR43479">
    <property type="entry name" value="ACREF/ENVCD OPERON REPRESSOR-RELATED"/>
    <property type="match status" value="1"/>
</dbReference>
<dbReference type="Proteomes" id="UP000077667">
    <property type="component" value="Chromosome"/>
</dbReference>
<dbReference type="PANTHER" id="PTHR43479:SF11">
    <property type="entry name" value="ACREF_ENVCD OPERON REPRESSOR-RELATED"/>
    <property type="match status" value="1"/>
</dbReference>
<dbReference type="SUPFAM" id="SSF46689">
    <property type="entry name" value="Homeodomain-like"/>
    <property type="match status" value="1"/>
</dbReference>
<comment type="subunit">
    <text evidence="2">Homodimer.</text>
</comment>
<dbReference type="GO" id="GO:0003677">
    <property type="term" value="F:DNA binding"/>
    <property type="evidence" value="ECO:0007669"/>
    <property type="project" value="UniProtKB-UniRule"/>
</dbReference>
<proteinExistence type="predicted"/>
<dbReference type="RefSeq" id="WP_067760221.1">
    <property type="nucleotide sequence ID" value="NZ_CP015772.1"/>
</dbReference>
<keyword evidence="12" id="KW-1185">Reference proteome</keyword>
<sequence length="197" mass="22995">MGRKSLREPRQKEIVKAFYKVAKKEGLEETSIAKIAEVMDINPSLIVHYFKNKQELVYALITYILDKYLLIYEVENTENPKVSDLRKMIDNLFSKKWNRLFDDGLFYSCYALTFRDKRVQQMYLNIAHTLRSRLAAFIAACNREKILSVKNVDEIADRLFVLVDGSYFYLSVITDKKEYEQIVARHKAGAYALLGIS</sequence>
<evidence type="ECO:0000256" key="7">
    <source>
        <dbReference type="ARBA" id="ARBA00023163"/>
    </source>
</evidence>
<evidence type="ECO:0000256" key="5">
    <source>
        <dbReference type="ARBA" id="ARBA00023015"/>
    </source>
</evidence>
<evidence type="ECO:0000313" key="12">
    <source>
        <dbReference type="Proteomes" id="UP000077667"/>
    </source>
</evidence>
<evidence type="ECO:0000256" key="6">
    <source>
        <dbReference type="ARBA" id="ARBA00023125"/>
    </source>
</evidence>
<feature type="domain" description="HTH tetR-type" evidence="10">
    <location>
        <begin position="8"/>
        <end position="68"/>
    </location>
</feature>
<evidence type="ECO:0000256" key="1">
    <source>
        <dbReference type="ARBA" id="ARBA00002291"/>
    </source>
</evidence>
<dbReference type="PROSITE" id="PS50977">
    <property type="entry name" value="HTH_TETR_2"/>
    <property type="match status" value="1"/>
</dbReference>
<reference evidence="11 12" key="1">
    <citation type="submission" date="2016-05" db="EMBL/GenBank/DDBJ databases">
        <title>Niabella ginsenosidivorans BS26 whole genome sequencing.</title>
        <authorList>
            <person name="Im W.T."/>
            <person name="Siddiqi M.Z."/>
        </authorList>
    </citation>
    <scope>NUCLEOTIDE SEQUENCE [LARGE SCALE GENOMIC DNA]</scope>
    <source>
        <strain evidence="11 12">BS26</strain>
    </source>
</reference>
<gene>
    <name evidence="11" type="ORF">A8C56_20400</name>
</gene>
<keyword evidence="5" id="KW-0805">Transcription regulation</keyword>
<evidence type="ECO:0000256" key="3">
    <source>
        <dbReference type="ARBA" id="ARBA00014341"/>
    </source>
</evidence>
<name>A0A1A9I8J6_9BACT</name>
<dbReference type="InterPro" id="IPR001647">
    <property type="entry name" value="HTH_TetR"/>
</dbReference>